<dbReference type="OrthoDB" id="9804559at2"/>
<evidence type="ECO:0000256" key="1">
    <source>
        <dbReference type="ARBA" id="ARBA00004117"/>
    </source>
</evidence>
<evidence type="ECO:0000313" key="9">
    <source>
        <dbReference type="Proteomes" id="UP000260680"/>
    </source>
</evidence>
<dbReference type="RefSeq" id="WP_117415676.1">
    <property type="nucleotide sequence ID" value="NZ_QOHO01000012.1"/>
</dbReference>
<dbReference type="GO" id="GO:0009425">
    <property type="term" value="C:bacterial-type flagellum basal body"/>
    <property type="evidence" value="ECO:0007669"/>
    <property type="project" value="UniProtKB-SubCell"/>
</dbReference>
<evidence type="ECO:0000259" key="6">
    <source>
        <dbReference type="Pfam" id="PF00460"/>
    </source>
</evidence>
<sequence length="540" mass="57469">MVRSMFAGVAGLRAHQSKMDVIGNNIANVNTWGYKAASMSFKDAMYQNSSSGSGGNTETGGIGAVNANQIGYGVTTGAITYDYSTGSMSPSANGLDCMIDGTGFFIVGPMLNGGSLSLERDDAVKSSGLYLSRVGKFKVDPNGYLTDDSGSYVYGFSYDQDSKEYATGSLVPLKLPNQSVINKLKNDNNNNAVTAAKKALSDAQAAYNSQNAIVSAARQAYVTAQSNYQAKYDSIENAAGTIKGIGNLELDLAAKETAKNTAYDNWKNATTDPSNTLRDTYYAKLKEYEQADYELIELKAQLIAPTAESTIPTPDDYFTNYQDKLEDFRDADPTLPGYAGIKQDYEDAKKAMVDFTNKLSTLEDGSLQSVRDAAKIAVSTEETKLEAAKNAVTKAQANLTTAQTTAASSSSSTSSGTSTDDALAEFASYKIQTDGTIVGTTANSQPVNIGKIALGSVQNMGGLEKDSGYYYTVGASAGNVSVFEGGGSEGRIMGNYLEMAKVDLATEMTDMITTQRGFQANSKIITVTDQMLEELVNMKR</sequence>
<keyword evidence="5" id="KW-0175">Coiled coil</keyword>
<dbReference type="InterPro" id="IPR001444">
    <property type="entry name" value="Flag_bb_rod_N"/>
</dbReference>
<keyword evidence="8" id="KW-0966">Cell projection</keyword>
<evidence type="ECO:0000256" key="5">
    <source>
        <dbReference type="SAM" id="Coils"/>
    </source>
</evidence>
<dbReference type="EMBL" id="QOHO01000012">
    <property type="protein sequence ID" value="RFZ80360.1"/>
    <property type="molecule type" value="Genomic_DNA"/>
</dbReference>
<dbReference type="InterPro" id="IPR020013">
    <property type="entry name" value="Flagellar_FlgE/F/G"/>
</dbReference>
<evidence type="ECO:0000313" key="8">
    <source>
        <dbReference type="EMBL" id="RFZ80360.1"/>
    </source>
</evidence>
<comment type="similarity">
    <text evidence="2 4">Belongs to the flagella basal body rod proteins family.</text>
</comment>
<dbReference type="AlphaFoldDB" id="A0A3E2NHH7"/>
<dbReference type="InterPro" id="IPR010930">
    <property type="entry name" value="Flg_bb/hook_C_dom"/>
</dbReference>
<protein>
    <recommendedName>
        <fullName evidence="4">Flagellar hook protein FlgE</fullName>
    </recommendedName>
</protein>
<evidence type="ECO:0000256" key="2">
    <source>
        <dbReference type="ARBA" id="ARBA00009677"/>
    </source>
</evidence>
<dbReference type="SUPFAM" id="SSF117143">
    <property type="entry name" value="Flagellar hook protein flgE"/>
    <property type="match status" value="1"/>
</dbReference>
<organism evidence="8 9">
    <name type="scientific">Lacrimispora amygdalina</name>
    <dbReference type="NCBI Taxonomy" id="253257"/>
    <lineage>
        <taxon>Bacteria</taxon>
        <taxon>Bacillati</taxon>
        <taxon>Bacillota</taxon>
        <taxon>Clostridia</taxon>
        <taxon>Lachnospirales</taxon>
        <taxon>Lachnospiraceae</taxon>
        <taxon>Lacrimispora</taxon>
    </lineage>
</organism>
<dbReference type="PANTHER" id="PTHR30435">
    <property type="entry name" value="FLAGELLAR PROTEIN"/>
    <property type="match status" value="1"/>
</dbReference>
<comment type="function">
    <text evidence="4">A flexible structure which links the flagellar filament to the drive apparatus in the basal body.</text>
</comment>
<dbReference type="Pfam" id="PF00460">
    <property type="entry name" value="Flg_bb_rod"/>
    <property type="match status" value="1"/>
</dbReference>
<comment type="caution">
    <text evidence="8">The sequence shown here is derived from an EMBL/GenBank/DDBJ whole genome shotgun (WGS) entry which is preliminary data.</text>
</comment>
<feature type="domain" description="Flagellar basal body rod protein N-terminal" evidence="6">
    <location>
        <begin position="8"/>
        <end position="35"/>
    </location>
</feature>
<accession>A0A3E2NHH7</accession>
<keyword evidence="8" id="KW-0282">Flagellum</keyword>
<comment type="subcellular location">
    <subcellularLocation>
        <location evidence="1 4">Bacterial flagellum basal body</location>
    </subcellularLocation>
</comment>
<reference evidence="8 9" key="1">
    <citation type="submission" date="2018-07" db="EMBL/GenBank/DDBJ databases">
        <title>New species, Clostridium PI-S10-A1B.</title>
        <authorList>
            <person name="Krishna G."/>
            <person name="Summeta K."/>
            <person name="Shikha S."/>
            <person name="Prabhu P.B."/>
            <person name="Suresh K."/>
        </authorList>
    </citation>
    <scope>NUCLEOTIDE SEQUENCE [LARGE SCALE GENOMIC DNA]</scope>
    <source>
        <strain evidence="8 9">PI-S10-A1B</strain>
    </source>
</reference>
<dbReference type="NCBIfam" id="TIGR03506">
    <property type="entry name" value="FlgEFG_subfam"/>
    <property type="match status" value="1"/>
</dbReference>
<keyword evidence="8" id="KW-0969">Cilium</keyword>
<dbReference type="Proteomes" id="UP000260680">
    <property type="component" value="Unassembled WGS sequence"/>
</dbReference>
<keyword evidence="3 4" id="KW-0975">Bacterial flagellum</keyword>
<dbReference type="Pfam" id="PF06429">
    <property type="entry name" value="Flg_bbr_C"/>
    <property type="match status" value="1"/>
</dbReference>
<proteinExistence type="inferred from homology"/>
<dbReference type="InterPro" id="IPR037925">
    <property type="entry name" value="FlgE/F/G-like"/>
</dbReference>
<gene>
    <name evidence="8" type="ORF">DS742_03675</name>
</gene>
<dbReference type="GO" id="GO:0005829">
    <property type="term" value="C:cytosol"/>
    <property type="evidence" value="ECO:0007669"/>
    <property type="project" value="TreeGrafter"/>
</dbReference>
<dbReference type="PANTHER" id="PTHR30435:SF1">
    <property type="entry name" value="FLAGELLAR HOOK PROTEIN FLGE"/>
    <property type="match status" value="1"/>
</dbReference>
<feature type="domain" description="Flagellar basal-body/hook protein C-terminal" evidence="7">
    <location>
        <begin position="495"/>
        <end position="538"/>
    </location>
</feature>
<feature type="coiled-coil region" evidence="5">
    <location>
        <begin position="378"/>
        <end position="405"/>
    </location>
</feature>
<dbReference type="GO" id="GO:0009424">
    <property type="term" value="C:bacterial-type flagellum hook"/>
    <property type="evidence" value="ECO:0007669"/>
    <property type="project" value="TreeGrafter"/>
</dbReference>
<evidence type="ECO:0000256" key="4">
    <source>
        <dbReference type="RuleBase" id="RU362116"/>
    </source>
</evidence>
<evidence type="ECO:0000256" key="3">
    <source>
        <dbReference type="ARBA" id="ARBA00023143"/>
    </source>
</evidence>
<name>A0A3E2NHH7_9FIRM</name>
<dbReference type="GO" id="GO:0071978">
    <property type="term" value="P:bacterial-type flagellum-dependent swarming motility"/>
    <property type="evidence" value="ECO:0007669"/>
    <property type="project" value="TreeGrafter"/>
</dbReference>
<evidence type="ECO:0000259" key="7">
    <source>
        <dbReference type="Pfam" id="PF06429"/>
    </source>
</evidence>